<comment type="similarity">
    <text evidence="1 2">Belongs to the CorA metal ion transporter (MIT) (TC 1.A.35.5) family.</text>
</comment>
<organism evidence="5 6">
    <name type="scientific">Thlaspi arvense</name>
    <name type="common">Field penny-cress</name>
    <dbReference type="NCBI Taxonomy" id="13288"/>
    <lineage>
        <taxon>Eukaryota</taxon>
        <taxon>Viridiplantae</taxon>
        <taxon>Streptophyta</taxon>
        <taxon>Embryophyta</taxon>
        <taxon>Tracheophyta</taxon>
        <taxon>Spermatophyta</taxon>
        <taxon>Magnoliopsida</taxon>
        <taxon>eudicotyledons</taxon>
        <taxon>Gunneridae</taxon>
        <taxon>Pentapetalae</taxon>
        <taxon>rosids</taxon>
        <taxon>malvids</taxon>
        <taxon>Brassicales</taxon>
        <taxon>Brassicaceae</taxon>
        <taxon>Thlaspideae</taxon>
        <taxon>Thlaspi</taxon>
    </lineage>
</organism>
<keyword evidence="2" id="KW-0813">Transport</keyword>
<dbReference type="GO" id="GO:0016020">
    <property type="term" value="C:membrane"/>
    <property type="evidence" value="ECO:0007669"/>
    <property type="project" value="UniProtKB-SubCell"/>
</dbReference>
<evidence type="ECO:0000256" key="2">
    <source>
        <dbReference type="RuleBase" id="RU366041"/>
    </source>
</evidence>
<feature type="region of interest" description="Disordered" evidence="4">
    <location>
        <begin position="70"/>
        <end position="104"/>
    </location>
</feature>
<keyword evidence="2" id="KW-0406">Ion transport</keyword>
<gene>
    <name evidence="5" type="ORF">TAV2_LOCUS11238</name>
</gene>
<reference evidence="5 6" key="1">
    <citation type="submission" date="2022-03" db="EMBL/GenBank/DDBJ databases">
        <authorList>
            <person name="Nunn A."/>
            <person name="Chopra R."/>
            <person name="Nunn A."/>
            <person name="Contreras Garrido A."/>
        </authorList>
    </citation>
    <scope>NUCLEOTIDE SEQUENCE [LARGE SCALE GENOMIC DNA]</scope>
</reference>
<protein>
    <recommendedName>
        <fullName evidence="2">Magnesium transporter</fullName>
    </recommendedName>
</protein>
<dbReference type="Gene3D" id="1.20.58.340">
    <property type="entry name" value="Magnesium transport protein CorA, transmembrane region"/>
    <property type="match status" value="1"/>
</dbReference>
<dbReference type="AlphaFoldDB" id="A0AAU9RXV1"/>
<dbReference type="PANTHER" id="PTHR13890:SF2">
    <property type="entry name" value="MAGNESIUM TRANSPORTER MRS2-4-RELATED"/>
    <property type="match status" value="1"/>
</dbReference>
<feature type="transmembrane region" description="Helical" evidence="2">
    <location>
        <begin position="442"/>
        <end position="465"/>
    </location>
</feature>
<keyword evidence="2" id="KW-0812">Transmembrane</keyword>
<dbReference type="InterPro" id="IPR039204">
    <property type="entry name" value="MRS2-like"/>
</dbReference>
<keyword evidence="2" id="KW-0472">Membrane</keyword>
<dbReference type="Pfam" id="PF22099">
    <property type="entry name" value="MRS2-like"/>
    <property type="match status" value="2"/>
</dbReference>
<evidence type="ECO:0000313" key="5">
    <source>
        <dbReference type="EMBL" id="CAH2053346.1"/>
    </source>
</evidence>
<comment type="subcellular location">
    <subcellularLocation>
        <location evidence="2">Membrane</location>
        <topology evidence="2">Multi-pass membrane protein</topology>
    </subcellularLocation>
</comment>
<evidence type="ECO:0000313" key="6">
    <source>
        <dbReference type="Proteomes" id="UP000836841"/>
    </source>
</evidence>
<proteinExistence type="inferred from homology"/>
<keyword evidence="2" id="KW-1133">Transmembrane helix</keyword>
<evidence type="ECO:0000256" key="1">
    <source>
        <dbReference type="ARBA" id="ARBA00007535"/>
    </source>
</evidence>
<dbReference type="CDD" id="cd12823">
    <property type="entry name" value="Mrs2_Mfm1p-like"/>
    <property type="match status" value="1"/>
</dbReference>
<keyword evidence="6" id="KW-1185">Reference proteome</keyword>
<name>A0AAU9RXV1_THLAR</name>
<dbReference type="Gene3D" id="2.40.128.330">
    <property type="match status" value="1"/>
</dbReference>
<evidence type="ECO:0000256" key="4">
    <source>
        <dbReference type="SAM" id="MobiDB-lite"/>
    </source>
</evidence>
<feature type="transmembrane region" description="Helical" evidence="2">
    <location>
        <begin position="409"/>
        <end position="430"/>
    </location>
</feature>
<feature type="coiled-coil region" evidence="3">
    <location>
        <begin position="276"/>
        <end position="310"/>
    </location>
</feature>
<sequence length="473" mass="53017">MIRVTSSCCNSSLAFKVDEESVEIVESQVEEEEEEAARFLSSATRKAIVIAMGECDSSFRRLSSIRHRNKGAAVEDEADTTRISSPPPPPPLNSADGAAAAGKGKKKTVGARLWMRFDRAGAMEVVECDKSTIIKRASVPARDLRILGPVFSHSSNILAREKAIVVNLEVIKLIVTAEEVLLLDPLRPEVLPLVERLKQQFPQRTNASLNALRSSLDSEAAESFQSELPFEFQVLEISLEVVCSFVETSVASLESEAWPVLDQLTKSVNTENLEYVRSLKSNLTRLLARVQKVRDELEHLLDDNEDMADLYLTRKWIQNQQQSEAVYGGTGSNPVDRVASNRSSSMVTSSAKEDDDDVEDLEMLLEAYFMQLEGMRNRILTVREYIDDTEDYVNIQLDNQRNEMIQLQLTLTIASFAITVYTLFISLLGMNIKLPLYKIHGVFGYFVWSISAICLVIFMLTLGYARWKKLLGS</sequence>
<feature type="coiled-coil region" evidence="3">
    <location>
        <begin position="15"/>
        <end position="42"/>
    </location>
</feature>
<feature type="region of interest" description="Disordered" evidence="4">
    <location>
        <begin position="328"/>
        <end position="353"/>
    </location>
</feature>
<evidence type="ECO:0000256" key="3">
    <source>
        <dbReference type="SAM" id="Coils"/>
    </source>
</evidence>
<feature type="compositionally biased region" description="Polar residues" evidence="4">
    <location>
        <begin position="340"/>
        <end position="350"/>
    </location>
</feature>
<dbReference type="Proteomes" id="UP000836841">
    <property type="component" value="Chromosome 3"/>
</dbReference>
<dbReference type="GO" id="GO:0015095">
    <property type="term" value="F:magnesium ion transmembrane transporter activity"/>
    <property type="evidence" value="ECO:0007669"/>
    <property type="project" value="UniProtKB-ARBA"/>
</dbReference>
<dbReference type="FunFam" id="2.40.128.330:FF:000001">
    <property type="entry name" value="Magnesium transporter MRS2-1"/>
    <property type="match status" value="1"/>
</dbReference>
<accession>A0AAU9RXV1</accession>
<keyword evidence="3" id="KW-0175">Coiled coil</keyword>
<dbReference type="EMBL" id="OU466859">
    <property type="protein sequence ID" value="CAH2053346.1"/>
    <property type="molecule type" value="Genomic_DNA"/>
</dbReference>
<dbReference type="PANTHER" id="PTHR13890">
    <property type="entry name" value="RNA SPLICING PROTEIN MRS2, MITOCHONDRIAL"/>
    <property type="match status" value="1"/>
</dbReference>
<comment type="function">
    <text evidence="2">Magnesium transporter that may mediate the influx of magnesium.</text>
</comment>
<keyword evidence="2" id="KW-0460">Magnesium</keyword>